<dbReference type="KEGG" id="psoj:PHYSODRAFT_247591"/>
<accession>G4YPD0</accession>
<keyword evidence="3" id="KW-1185">Reference proteome</keyword>
<evidence type="ECO:0008006" key="4">
    <source>
        <dbReference type="Google" id="ProtNLM"/>
    </source>
</evidence>
<organism evidence="2 3">
    <name type="scientific">Phytophthora sojae (strain P6497)</name>
    <name type="common">Soybean stem and root rot agent</name>
    <name type="synonym">Phytophthora megasperma f. sp. glycines</name>
    <dbReference type="NCBI Taxonomy" id="1094619"/>
    <lineage>
        <taxon>Eukaryota</taxon>
        <taxon>Sar</taxon>
        <taxon>Stramenopiles</taxon>
        <taxon>Oomycota</taxon>
        <taxon>Peronosporomycetes</taxon>
        <taxon>Peronosporales</taxon>
        <taxon>Peronosporaceae</taxon>
        <taxon>Phytophthora</taxon>
    </lineage>
</organism>
<dbReference type="OMA" id="RKLEMTY"/>
<evidence type="ECO:0000256" key="1">
    <source>
        <dbReference type="SAM" id="Coils"/>
    </source>
</evidence>
<sequence>MSFLQSSAGRGRRARLRANAKKRLLRKAGLYDDPNRARKERKLEMTYLQRKVEQLQLELKTLQAQHPQRHRRQEENRQQRALVTKQVNAEVSSAWKEVASRQREQRDKAKKENVRLRLIMERQHKLAEALETLVQARIKQQMAEFSALPSPMMGRCFTGRTLNFRADINDFRGLLGELEKARREVDAVFAANRLSTTESSHHGVQLRSSKGVKGMHLEVFANKAMPFNVRDTAEATWDHFKGMKKHGGNGNLYDKAAKVRRDRNQDLAGKNRGLTLYLCCEQSLDTPYTIIEDYAKELFANTARADVRVKQIVRRYVEANREIVILVASVSPVSIAHKLLAGLTFNYRCYALIKCAAAATKDHDLSLLQLCTLASLDDKVQTYDPAYMRALSNFVLGNTAGNIKADQELIENLLVGQALNQRAQPAC</sequence>
<evidence type="ECO:0000313" key="2">
    <source>
        <dbReference type="EMBL" id="EGZ27910.1"/>
    </source>
</evidence>
<dbReference type="GeneID" id="20637733"/>
<dbReference type="Proteomes" id="UP000002640">
    <property type="component" value="Unassembled WGS sequence"/>
</dbReference>
<proteinExistence type="predicted"/>
<dbReference type="SMR" id="G4YPD0"/>
<dbReference type="PANTHER" id="PTHR35796:SF3">
    <property type="entry name" value="BHLH DOMAIN-CONTAINING PROTEIN"/>
    <property type="match status" value="1"/>
</dbReference>
<gene>
    <name evidence="2" type="ORF">PHYSODRAFT_247591</name>
</gene>
<dbReference type="AlphaFoldDB" id="G4YPD0"/>
<feature type="coiled-coil region" evidence="1">
    <location>
        <begin position="38"/>
        <end position="65"/>
    </location>
</feature>
<dbReference type="InParanoid" id="G4YPD0"/>
<dbReference type="RefSeq" id="XP_009515185.1">
    <property type="nucleotide sequence ID" value="XM_009516890.1"/>
</dbReference>
<keyword evidence="1" id="KW-0175">Coiled coil</keyword>
<protein>
    <recommendedName>
        <fullName evidence="4">M96 mating-specific protein family</fullName>
    </recommendedName>
</protein>
<evidence type="ECO:0000313" key="3">
    <source>
        <dbReference type="Proteomes" id="UP000002640"/>
    </source>
</evidence>
<dbReference type="PANTHER" id="PTHR35796">
    <property type="entry name" value="HYPOTHETICAL CYTOSOLIC PROTEIN"/>
    <property type="match status" value="1"/>
</dbReference>
<name>G4YPD0_PHYSP</name>
<dbReference type="EMBL" id="JH159151">
    <property type="protein sequence ID" value="EGZ27910.1"/>
    <property type="molecule type" value="Genomic_DNA"/>
</dbReference>
<reference evidence="2 3" key="1">
    <citation type="journal article" date="2006" name="Science">
        <title>Phytophthora genome sequences uncover evolutionary origins and mechanisms of pathogenesis.</title>
        <authorList>
            <person name="Tyler B.M."/>
            <person name="Tripathy S."/>
            <person name="Zhang X."/>
            <person name="Dehal P."/>
            <person name="Jiang R.H."/>
            <person name="Aerts A."/>
            <person name="Arredondo F.D."/>
            <person name="Baxter L."/>
            <person name="Bensasson D."/>
            <person name="Beynon J.L."/>
            <person name="Chapman J."/>
            <person name="Damasceno C.M."/>
            <person name="Dorrance A.E."/>
            <person name="Dou D."/>
            <person name="Dickerman A.W."/>
            <person name="Dubchak I.L."/>
            <person name="Garbelotto M."/>
            <person name="Gijzen M."/>
            <person name="Gordon S.G."/>
            <person name="Govers F."/>
            <person name="Grunwald N.J."/>
            <person name="Huang W."/>
            <person name="Ivors K.L."/>
            <person name="Jones R.W."/>
            <person name="Kamoun S."/>
            <person name="Krampis K."/>
            <person name="Lamour K.H."/>
            <person name="Lee M.K."/>
            <person name="McDonald W.H."/>
            <person name="Medina M."/>
            <person name="Meijer H.J."/>
            <person name="Nordberg E.K."/>
            <person name="Maclean D.J."/>
            <person name="Ospina-Giraldo M.D."/>
            <person name="Morris P.F."/>
            <person name="Phuntumart V."/>
            <person name="Putnam N.H."/>
            <person name="Rash S."/>
            <person name="Rose J.K."/>
            <person name="Sakihama Y."/>
            <person name="Salamov A.A."/>
            <person name="Savidor A."/>
            <person name="Scheuring C.F."/>
            <person name="Smith B.M."/>
            <person name="Sobral B.W."/>
            <person name="Terry A."/>
            <person name="Torto-Alalibo T.A."/>
            <person name="Win J."/>
            <person name="Xu Z."/>
            <person name="Zhang H."/>
            <person name="Grigoriev I.V."/>
            <person name="Rokhsar D.S."/>
            <person name="Boore J.L."/>
        </authorList>
    </citation>
    <scope>NUCLEOTIDE SEQUENCE [LARGE SCALE GENOMIC DNA]</scope>
    <source>
        <strain evidence="2 3">P6497</strain>
    </source>
</reference>